<comment type="caution">
    <text evidence="2">The sequence shown here is derived from an EMBL/GenBank/DDBJ whole genome shotgun (WGS) entry which is preliminary data.</text>
</comment>
<evidence type="ECO:0000313" key="2">
    <source>
        <dbReference type="EMBL" id="KAL0155615.1"/>
    </source>
</evidence>
<feature type="non-terminal residue" evidence="2">
    <location>
        <position position="55"/>
    </location>
</feature>
<evidence type="ECO:0000313" key="3">
    <source>
        <dbReference type="Proteomes" id="UP001529510"/>
    </source>
</evidence>
<feature type="non-terminal residue" evidence="2">
    <location>
        <position position="1"/>
    </location>
</feature>
<name>A0ABD0N0B9_CIRMR</name>
<protein>
    <submittedName>
        <fullName evidence="2">Uncharacterized protein</fullName>
    </submittedName>
</protein>
<dbReference type="Proteomes" id="UP001529510">
    <property type="component" value="Unassembled WGS sequence"/>
</dbReference>
<accession>A0ABD0N0B9</accession>
<feature type="compositionally biased region" description="Polar residues" evidence="1">
    <location>
        <begin position="41"/>
        <end position="55"/>
    </location>
</feature>
<feature type="region of interest" description="Disordered" evidence="1">
    <location>
        <begin position="34"/>
        <end position="55"/>
    </location>
</feature>
<dbReference type="AlphaFoldDB" id="A0ABD0N0B9"/>
<gene>
    <name evidence="2" type="ORF">M9458_049878</name>
</gene>
<reference evidence="2 3" key="1">
    <citation type="submission" date="2024-05" db="EMBL/GenBank/DDBJ databases">
        <title>Genome sequencing and assembly of Indian major carp, Cirrhinus mrigala (Hamilton, 1822).</title>
        <authorList>
            <person name="Mohindra V."/>
            <person name="Chowdhury L.M."/>
            <person name="Lal K."/>
            <person name="Jena J.K."/>
        </authorList>
    </citation>
    <scope>NUCLEOTIDE SEQUENCE [LARGE SCALE GENOMIC DNA]</scope>
    <source>
        <strain evidence="2">CM1030</strain>
        <tissue evidence="2">Blood</tissue>
    </source>
</reference>
<keyword evidence="3" id="KW-1185">Reference proteome</keyword>
<sequence length="55" mass="6051">AEPLLARIKADRTVVLSPVFDKVLFDTLEVNEYIPSAHGPSGQNGTKSMTHQNQE</sequence>
<organism evidence="2 3">
    <name type="scientific">Cirrhinus mrigala</name>
    <name type="common">Mrigala</name>
    <dbReference type="NCBI Taxonomy" id="683832"/>
    <lineage>
        <taxon>Eukaryota</taxon>
        <taxon>Metazoa</taxon>
        <taxon>Chordata</taxon>
        <taxon>Craniata</taxon>
        <taxon>Vertebrata</taxon>
        <taxon>Euteleostomi</taxon>
        <taxon>Actinopterygii</taxon>
        <taxon>Neopterygii</taxon>
        <taxon>Teleostei</taxon>
        <taxon>Ostariophysi</taxon>
        <taxon>Cypriniformes</taxon>
        <taxon>Cyprinidae</taxon>
        <taxon>Labeoninae</taxon>
        <taxon>Labeonini</taxon>
        <taxon>Cirrhinus</taxon>
    </lineage>
</organism>
<evidence type="ECO:0000256" key="1">
    <source>
        <dbReference type="SAM" id="MobiDB-lite"/>
    </source>
</evidence>
<dbReference type="EMBL" id="JAMKFB020000025">
    <property type="protein sequence ID" value="KAL0155615.1"/>
    <property type="molecule type" value="Genomic_DNA"/>
</dbReference>
<proteinExistence type="predicted"/>